<feature type="transmembrane region" description="Helical" evidence="7">
    <location>
        <begin position="88"/>
        <end position="111"/>
    </location>
</feature>
<feature type="transmembrane region" description="Helical" evidence="7">
    <location>
        <begin position="20"/>
        <end position="50"/>
    </location>
</feature>
<name>A0ABM4W9K1_COFAR</name>
<protein>
    <submittedName>
        <fullName evidence="9">Protein NRT1/ PTR FAMILY 4.6-like</fullName>
    </submittedName>
</protein>
<organism evidence="8 9">
    <name type="scientific">Coffea arabica</name>
    <name type="common">Arabian coffee</name>
    <dbReference type="NCBI Taxonomy" id="13443"/>
    <lineage>
        <taxon>Eukaryota</taxon>
        <taxon>Viridiplantae</taxon>
        <taxon>Streptophyta</taxon>
        <taxon>Embryophyta</taxon>
        <taxon>Tracheophyta</taxon>
        <taxon>Spermatophyta</taxon>
        <taxon>Magnoliopsida</taxon>
        <taxon>eudicotyledons</taxon>
        <taxon>Gunneridae</taxon>
        <taxon>Pentapetalae</taxon>
        <taxon>asterids</taxon>
        <taxon>lamiids</taxon>
        <taxon>Gentianales</taxon>
        <taxon>Rubiaceae</taxon>
        <taxon>Ixoroideae</taxon>
        <taxon>Gardenieae complex</taxon>
        <taxon>Bertiereae - Coffeeae clade</taxon>
        <taxon>Coffeeae</taxon>
        <taxon>Coffea</taxon>
    </lineage>
</organism>
<dbReference type="InterPro" id="IPR036259">
    <property type="entry name" value="MFS_trans_sf"/>
</dbReference>
<keyword evidence="3 7" id="KW-0812">Transmembrane</keyword>
<reference evidence="8" key="1">
    <citation type="journal article" date="2025" name="Foods">
        <title>Unveiling the Microbial Signatures of Arabica Coffee Cherries: Insights into Ripeness Specific Diversity, Functional Traits, and Implications for Quality and Safety.</title>
        <authorList>
            <consortium name="RefSeq"/>
            <person name="Tenea G.N."/>
            <person name="Cifuentes V."/>
            <person name="Reyes P."/>
            <person name="Cevallos-Vallejos M."/>
        </authorList>
    </citation>
    <scope>NUCLEOTIDE SEQUENCE [LARGE SCALE GENOMIC DNA]</scope>
</reference>
<comment type="similarity">
    <text evidence="2">Belongs to the major facilitator superfamily. Proton-dependent oligopeptide transporter (POT/PTR) (TC 2.A.17) family.</text>
</comment>
<feature type="transmembrane region" description="Helical" evidence="7">
    <location>
        <begin position="131"/>
        <end position="155"/>
    </location>
</feature>
<evidence type="ECO:0000313" key="8">
    <source>
        <dbReference type="Proteomes" id="UP001652660"/>
    </source>
</evidence>
<feature type="transmembrane region" description="Helical" evidence="7">
    <location>
        <begin position="398"/>
        <end position="417"/>
    </location>
</feature>
<evidence type="ECO:0000256" key="3">
    <source>
        <dbReference type="ARBA" id="ARBA00022692"/>
    </source>
</evidence>
<evidence type="ECO:0000256" key="7">
    <source>
        <dbReference type="SAM" id="Phobius"/>
    </source>
</evidence>
<evidence type="ECO:0000256" key="1">
    <source>
        <dbReference type="ARBA" id="ARBA00004141"/>
    </source>
</evidence>
<reference evidence="9" key="2">
    <citation type="submission" date="2025-08" db="UniProtKB">
        <authorList>
            <consortium name="RefSeq"/>
        </authorList>
    </citation>
    <scope>IDENTIFICATION</scope>
    <source>
        <tissue evidence="9">Leaves</tissue>
    </source>
</reference>
<comment type="similarity">
    <text evidence="6">Belongs to the major facilitator superfamily. Phosphate:H(+) symporter (TC 2.A.1.9) family.</text>
</comment>
<dbReference type="RefSeq" id="XP_071928468.1">
    <property type="nucleotide sequence ID" value="XM_072072367.1"/>
</dbReference>
<sequence length="572" mass="63139">MDGKTIQSSMSSGNKKKGGFRACIFVFVLATLENIGFVANMSTIVLYFHLVMQFNPSTSANTLTNFLGSTFLLTILGGFISDTYLNRLYTCLLFGFLEILGLVLLTIQAYSDKFQPDPCQKSTCVKGGQAVMFYASISLLALGGGGVKGSVAALGADQFDSKDPKGAKGLASYFNYYQFSVNIGSIIGVTAVVWVAMNKAWYWGFFIGLVGAFVGFAVLALGKPFYCYQPLATSPLIKISQVIVAAIRNRKLSVPENSNELYEIDDKERDASEEAIAHTSQFRILDKAAVLKDEMSPQPWKVCTVTQVEEVKILTRMLPILLSTVIMNTCLAQLQTFSVLQGYDMDAHIGSIQIPTASIPVIPLLFMAILIPLYEFLIVPLARKITGHPSGITQLQRAGVGLVLSIISMGIAGVIEVKRRDQALLVPPKKMSLFWLAFQYGVFGIADMFAMVGLMEFFYKEAPNGMRSLATSFALLSLSFGYFLSTAFVSIVNAVTKRVTPSKQGWLEAPYLNQNKLELFYWFLAILSFLNFANYLYWSSWYKYKSDSKNSEAEDKAIDPLLGQKTSIEDKE</sequence>
<keyword evidence="4 7" id="KW-1133">Transmembrane helix</keyword>
<feature type="transmembrane region" description="Helical" evidence="7">
    <location>
        <begin position="471"/>
        <end position="492"/>
    </location>
</feature>
<evidence type="ECO:0000313" key="9">
    <source>
        <dbReference type="RefSeq" id="XP_071928468.1"/>
    </source>
</evidence>
<feature type="transmembrane region" description="Helical" evidence="7">
    <location>
        <begin position="176"/>
        <end position="195"/>
    </location>
</feature>
<evidence type="ECO:0000256" key="2">
    <source>
        <dbReference type="ARBA" id="ARBA00005982"/>
    </source>
</evidence>
<dbReference type="GeneID" id="113694139"/>
<feature type="transmembrane region" description="Helical" evidence="7">
    <location>
        <begin position="317"/>
        <end position="337"/>
    </location>
</feature>
<feature type="transmembrane region" description="Helical" evidence="7">
    <location>
        <begin position="62"/>
        <end position="81"/>
    </location>
</feature>
<evidence type="ECO:0000256" key="4">
    <source>
        <dbReference type="ARBA" id="ARBA00022989"/>
    </source>
</evidence>
<keyword evidence="5 7" id="KW-0472">Membrane</keyword>
<feature type="transmembrane region" description="Helical" evidence="7">
    <location>
        <begin position="437"/>
        <end position="459"/>
    </location>
</feature>
<feature type="transmembrane region" description="Helical" evidence="7">
    <location>
        <begin position="201"/>
        <end position="221"/>
    </location>
</feature>
<comment type="subcellular location">
    <subcellularLocation>
        <location evidence="1">Membrane</location>
        <topology evidence="1">Multi-pass membrane protein</topology>
    </subcellularLocation>
</comment>
<feature type="transmembrane region" description="Helical" evidence="7">
    <location>
        <begin position="519"/>
        <end position="538"/>
    </location>
</feature>
<dbReference type="Gene3D" id="1.20.1250.20">
    <property type="entry name" value="MFS general substrate transporter like domains"/>
    <property type="match status" value="1"/>
</dbReference>
<feature type="transmembrane region" description="Helical" evidence="7">
    <location>
        <begin position="357"/>
        <end position="377"/>
    </location>
</feature>
<gene>
    <name evidence="9" type="primary">LOC113694139</name>
</gene>
<keyword evidence="8" id="KW-1185">Reference proteome</keyword>
<accession>A0ABM4W9K1</accession>
<dbReference type="PANTHER" id="PTHR11654">
    <property type="entry name" value="OLIGOPEPTIDE TRANSPORTER-RELATED"/>
    <property type="match status" value="1"/>
</dbReference>
<dbReference type="SUPFAM" id="SSF103473">
    <property type="entry name" value="MFS general substrate transporter"/>
    <property type="match status" value="1"/>
</dbReference>
<dbReference type="Pfam" id="PF00854">
    <property type="entry name" value="PTR2"/>
    <property type="match status" value="1"/>
</dbReference>
<evidence type="ECO:0000256" key="6">
    <source>
        <dbReference type="ARBA" id="ARBA00044504"/>
    </source>
</evidence>
<dbReference type="InterPro" id="IPR000109">
    <property type="entry name" value="POT_fam"/>
</dbReference>
<dbReference type="Proteomes" id="UP001652660">
    <property type="component" value="Chromosome 1e"/>
</dbReference>
<proteinExistence type="inferred from homology"/>
<evidence type="ECO:0000256" key="5">
    <source>
        <dbReference type="ARBA" id="ARBA00023136"/>
    </source>
</evidence>